<dbReference type="Gene3D" id="3.40.190.290">
    <property type="match status" value="1"/>
</dbReference>
<dbReference type="SUPFAM" id="SSF46785">
    <property type="entry name" value="Winged helix' DNA-binding domain"/>
    <property type="match status" value="1"/>
</dbReference>
<evidence type="ECO:0000256" key="4">
    <source>
        <dbReference type="ARBA" id="ARBA00023163"/>
    </source>
</evidence>
<keyword evidence="7" id="KW-1185">Reference proteome</keyword>
<evidence type="ECO:0000259" key="5">
    <source>
        <dbReference type="PROSITE" id="PS50931"/>
    </source>
</evidence>
<dbReference type="InterPro" id="IPR000847">
    <property type="entry name" value="LysR_HTH_N"/>
</dbReference>
<dbReference type="PANTHER" id="PTHR30537:SF10">
    <property type="entry name" value="TRANSCRIPTIONAL REGULATOR-RELATED"/>
    <property type="match status" value="1"/>
</dbReference>
<dbReference type="PRINTS" id="PR00039">
    <property type="entry name" value="HTHLYSR"/>
</dbReference>
<dbReference type="Pfam" id="PF00126">
    <property type="entry name" value="HTH_1"/>
    <property type="match status" value="1"/>
</dbReference>
<dbReference type="SUPFAM" id="SSF53850">
    <property type="entry name" value="Periplasmic binding protein-like II"/>
    <property type="match status" value="1"/>
</dbReference>
<dbReference type="InterPro" id="IPR036390">
    <property type="entry name" value="WH_DNA-bd_sf"/>
</dbReference>
<dbReference type="InterPro" id="IPR058163">
    <property type="entry name" value="LysR-type_TF_proteobact-type"/>
</dbReference>
<accession>A0A1E5C318</accession>
<sequence length="310" mass="34631">MVSWQGVSEFLAVVETASFTKAAKRLGISTAHVSRQVAMLEERLNTRLFYRTTRRVSTTEEGDVYYQHCRMVADALKEAESAVTQLQETPNGHIKLTAPVTYGEKVVMPLILDFMDRYPEIHVDIDLTNTPLDLIDSGCDFALRLGRLTDSSMVCKRLATRKLIVCGAPEFLSKFGTPHTLSELPHFNCLRGQHDYWRFRESGKECTVRVKGSLRCNSGVGLVDAAKRGMGLVQLPDYYIDEALASGELVRVLNAYQDMEEGIWALFPHRRLQSLRVKLLVDFLADGLANGARSTATQNDILRAATSSGR</sequence>
<dbReference type="FunFam" id="1.10.10.10:FF:000001">
    <property type="entry name" value="LysR family transcriptional regulator"/>
    <property type="match status" value="1"/>
</dbReference>
<dbReference type="InterPro" id="IPR005119">
    <property type="entry name" value="LysR_subst-bd"/>
</dbReference>
<dbReference type="Proteomes" id="UP000095039">
    <property type="component" value="Unassembled WGS sequence"/>
</dbReference>
<comment type="similarity">
    <text evidence="1">Belongs to the LysR transcriptional regulatory family.</text>
</comment>
<dbReference type="PANTHER" id="PTHR30537">
    <property type="entry name" value="HTH-TYPE TRANSCRIPTIONAL REGULATOR"/>
    <property type="match status" value="1"/>
</dbReference>
<dbReference type="PROSITE" id="PS50931">
    <property type="entry name" value="HTH_LYSR"/>
    <property type="match status" value="1"/>
</dbReference>
<dbReference type="GO" id="GO:0006351">
    <property type="term" value="P:DNA-templated transcription"/>
    <property type="evidence" value="ECO:0007669"/>
    <property type="project" value="TreeGrafter"/>
</dbReference>
<dbReference type="GO" id="GO:0043565">
    <property type="term" value="F:sequence-specific DNA binding"/>
    <property type="evidence" value="ECO:0007669"/>
    <property type="project" value="TreeGrafter"/>
</dbReference>
<name>A0A1E5C318_9GAMM</name>
<dbReference type="RefSeq" id="WP_016960912.1">
    <property type="nucleotide sequence ID" value="NZ_AJWN02000075.1"/>
</dbReference>
<dbReference type="Gene3D" id="1.10.10.10">
    <property type="entry name" value="Winged helix-like DNA-binding domain superfamily/Winged helix DNA-binding domain"/>
    <property type="match status" value="1"/>
</dbReference>
<evidence type="ECO:0000256" key="3">
    <source>
        <dbReference type="ARBA" id="ARBA00023125"/>
    </source>
</evidence>
<dbReference type="AlphaFoldDB" id="A0A1E5C318"/>
<evidence type="ECO:0000256" key="2">
    <source>
        <dbReference type="ARBA" id="ARBA00023015"/>
    </source>
</evidence>
<organism evidence="6 7">
    <name type="scientific">Enterovibrio norvegicus FF-454</name>
    <dbReference type="NCBI Taxonomy" id="1185651"/>
    <lineage>
        <taxon>Bacteria</taxon>
        <taxon>Pseudomonadati</taxon>
        <taxon>Pseudomonadota</taxon>
        <taxon>Gammaproteobacteria</taxon>
        <taxon>Vibrionales</taxon>
        <taxon>Vibrionaceae</taxon>
        <taxon>Enterovibrio</taxon>
    </lineage>
</organism>
<keyword evidence="4" id="KW-0804">Transcription</keyword>
<evidence type="ECO:0000313" key="7">
    <source>
        <dbReference type="Proteomes" id="UP000095039"/>
    </source>
</evidence>
<dbReference type="InterPro" id="IPR036388">
    <property type="entry name" value="WH-like_DNA-bd_sf"/>
</dbReference>
<dbReference type="Pfam" id="PF03466">
    <property type="entry name" value="LysR_substrate"/>
    <property type="match status" value="1"/>
</dbReference>
<comment type="caution">
    <text evidence="6">The sequence shown here is derived from an EMBL/GenBank/DDBJ whole genome shotgun (WGS) entry which is preliminary data.</text>
</comment>
<dbReference type="EMBL" id="AJWN02000075">
    <property type="protein sequence ID" value="OEE59875.1"/>
    <property type="molecule type" value="Genomic_DNA"/>
</dbReference>
<gene>
    <name evidence="6" type="ORF">A1OK_13115</name>
</gene>
<protein>
    <submittedName>
        <fullName evidence="6">LysR family transcriptional regulator</fullName>
    </submittedName>
</protein>
<dbReference type="GO" id="GO:0003700">
    <property type="term" value="F:DNA-binding transcription factor activity"/>
    <property type="evidence" value="ECO:0007669"/>
    <property type="project" value="InterPro"/>
</dbReference>
<reference evidence="6 7" key="1">
    <citation type="journal article" date="2012" name="Science">
        <title>Ecological populations of bacteria act as socially cohesive units of antibiotic production and resistance.</title>
        <authorList>
            <person name="Cordero O.X."/>
            <person name="Wildschutte H."/>
            <person name="Kirkup B."/>
            <person name="Proehl S."/>
            <person name="Ngo L."/>
            <person name="Hussain F."/>
            <person name="Le Roux F."/>
            <person name="Mincer T."/>
            <person name="Polz M.F."/>
        </authorList>
    </citation>
    <scope>NUCLEOTIDE SEQUENCE [LARGE SCALE GENOMIC DNA]</scope>
    <source>
        <strain evidence="6 7">FF-454</strain>
    </source>
</reference>
<evidence type="ECO:0000313" key="6">
    <source>
        <dbReference type="EMBL" id="OEE59875.1"/>
    </source>
</evidence>
<evidence type="ECO:0000256" key="1">
    <source>
        <dbReference type="ARBA" id="ARBA00009437"/>
    </source>
</evidence>
<proteinExistence type="inferred from homology"/>
<keyword evidence="3" id="KW-0238">DNA-binding</keyword>
<keyword evidence="2" id="KW-0805">Transcription regulation</keyword>
<feature type="domain" description="HTH lysR-type" evidence="5">
    <location>
        <begin position="10"/>
        <end position="59"/>
    </location>
</feature>